<dbReference type="PANTHER" id="PTHR42648">
    <property type="entry name" value="TRANSPOSASE, PUTATIVE-RELATED"/>
    <property type="match status" value="1"/>
</dbReference>
<evidence type="ECO:0000259" key="3">
    <source>
        <dbReference type="PROSITE" id="PS50158"/>
    </source>
</evidence>
<dbReference type="OrthoDB" id="1426048at2759"/>
<dbReference type="GO" id="GO:0008270">
    <property type="term" value="F:zinc ion binding"/>
    <property type="evidence" value="ECO:0007669"/>
    <property type="project" value="UniProtKB-KW"/>
</dbReference>
<dbReference type="InterPro" id="IPR036875">
    <property type="entry name" value="Znf_CCHC_sf"/>
</dbReference>
<keyword evidence="1" id="KW-0862">Zinc</keyword>
<keyword evidence="1" id="KW-0479">Metal-binding</keyword>
<dbReference type="PROSITE" id="PS50158">
    <property type="entry name" value="ZF_CCHC"/>
    <property type="match status" value="1"/>
</dbReference>
<dbReference type="SMART" id="SM00343">
    <property type="entry name" value="ZnF_C2HC"/>
    <property type="match status" value="1"/>
</dbReference>
<evidence type="ECO:0000313" key="5">
    <source>
        <dbReference type="Proteomes" id="UP000257109"/>
    </source>
</evidence>
<dbReference type="InterPro" id="IPR036397">
    <property type="entry name" value="RNaseH_sf"/>
</dbReference>
<evidence type="ECO:0000313" key="4">
    <source>
        <dbReference type="EMBL" id="RDX93349.1"/>
    </source>
</evidence>
<dbReference type="Proteomes" id="UP000257109">
    <property type="component" value="Unassembled WGS sequence"/>
</dbReference>
<sequence>IRVPPRALIKSRSSSLLSVKSYGIGDHQYRSLADIMITERFSWRIFCVQRNTGVWWKMGFLKQQKEYLLMYRESIDDQKLKNLKAKNYLFQALGGSVLETILNKDTTKDTWNSLKQKYQGTSRVKRAQLQALRKEFEILHMKEGESVNDYFARTLTIANKIKANGENKENVAIVEKILRSMTPKFDYVVCSIEESKDIDTLTIDELQSSLLVHEQRMTFHVEEEHALKVSHGDQYAQYAERGRGRGDFGWKGRGRGRQGFDKSIEECYNCHQLGHFSWECSNQRKVANYVETEEEMLLMAYTDMNKANEVVWFLDSRCSNHIYKDFVKLGNNSNMTATRKVLGNYKKKGLSILFQHGKCKVFHLENSLIMETRISSNRMSMLHAISQPPKSTCFHTVTEDIMHLWHCRYERLSFRIWTLEFSEEYGKWLAKNEGTNKTVQGLLGREATTRFIFPKKSTWRATQVLQLILADICRPIKPISNSKKSRKTWVYFLVEKSEAFLVFKNFKIHVEKEADSLIRGLRTNCRGEQLIAAYTPQLNEIVERKNRTIMNMVRSMLSEKKICHLVRACLELVVRNKTPEEAWNKVKPSVKYFRVFGCISYAHVPDNLRSKLDEKSLRCVLLGISDESKAYRLYDPISQRIIVSRDVKYEEVILCDLDWGDKDVEVVVEEENETRHELDHNTNTTEEDNISFDSMAEESTSSPNQRRCR</sequence>
<dbReference type="InterPro" id="IPR057670">
    <property type="entry name" value="SH3_retrovirus"/>
</dbReference>
<comment type="caution">
    <text evidence="4">The sequence shown here is derived from an EMBL/GenBank/DDBJ whole genome shotgun (WGS) entry which is preliminary data.</text>
</comment>
<feature type="non-terminal residue" evidence="4">
    <location>
        <position position="1"/>
    </location>
</feature>
<feature type="region of interest" description="Disordered" evidence="2">
    <location>
        <begin position="671"/>
        <end position="709"/>
    </location>
</feature>
<dbReference type="SUPFAM" id="SSF53098">
    <property type="entry name" value="Ribonuclease H-like"/>
    <property type="match status" value="1"/>
</dbReference>
<dbReference type="InterPro" id="IPR001878">
    <property type="entry name" value="Znf_CCHC"/>
</dbReference>
<dbReference type="InterPro" id="IPR012337">
    <property type="entry name" value="RNaseH-like_sf"/>
</dbReference>
<dbReference type="InterPro" id="IPR039537">
    <property type="entry name" value="Retrotran_Ty1/copia-like"/>
</dbReference>
<gene>
    <name evidence="4" type="ORF">CR513_24400</name>
</gene>
<evidence type="ECO:0000256" key="1">
    <source>
        <dbReference type="PROSITE-ProRule" id="PRU00047"/>
    </source>
</evidence>
<dbReference type="PANTHER" id="PTHR42648:SF18">
    <property type="entry name" value="RETROTRANSPOSON, UNCLASSIFIED-LIKE PROTEIN"/>
    <property type="match status" value="1"/>
</dbReference>
<dbReference type="AlphaFoldDB" id="A0A371GS32"/>
<keyword evidence="5" id="KW-1185">Reference proteome</keyword>
<feature type="domain" description="CCHC-type" evidence="3">
    <location>
        <begin position="267"/>
        <end position="282"/>
    </location>
</feature>
<organism evidence="4 5">
    <name type="scientific">Mucuna pruriens</name>
    <name type="common">Velvet bean</name>
    <name type="synonym">Dolichos pruriens</name>
    <dbReference type="NCBI Taxonomy" id="157652"/>
    <lineage>
        <taxon>Eukaryota</taxon>
        <taxon>Viridiplantae</taxon>
        <taxon>Streptophyta</taxon>
        <taxon>Embryophyta</taxon>
        <taxon>Tracheophyta</taxon>
        <taxon>Spermatophyta</taxon>
        <taxon>Magnoliopsida</taxon>
        <taxon>eudicotyledons</taxon>
        <taxon>Gunneridae</taxon>
        <taxon>Pentapetalae</taxon>
        <taxon>rosids</taxon>
        <taxon>fabids</taxon>
        <taxon>Fabales</taxon>
        <taxon>Fabaceae</taxon>
        <taxon>Papilionoideae</taxon>
        <taxon>50 kb inversion clade</taxon>
        <taxon>NPAAA clade</taxon>
        <taxon>indigoferoid/millettioid clade</taxon>
        <taxon>Phaseoleae</taxon>
        <taxon>Mucuna</taxon>
    </lineage>
</organism>
<dbReference type="Gene3D" id="3.30.420.10">
    <property type="entry name" value="Ribonuclease H-like superfamily/Ribonuclease H"/>
    <property type="match status" value="1"/>
</dbReference>
<keyword evidence="1" id="KW-0863">Zinc-finger</keyword>
<reference evidence="4" key="1">
    <citation type="submission" date="2018-05" db="EMBL/GenBank/DDBJ databases">
        <title>Draft genome of Mucuna pruriens seed.</title>
        <authorList>
            <person name="Nnadi N.E."/>
            <person name="Vos R."/>
            <person name="Hasami M.H."/>
            <person name="Devisetty U.K."/>
            <person name="Aguiy J.C."/>
        </authorList>
    </citation>
    <scope>NUCLEOTIDE SEQUENCE [LARGE SCALE GENOMIC DNA]</scope>
    <source>
        <strain evidence="4">JCA_2017</strain>
    </source>
</reference>
<dbReference type="EMBL" id="QJKJ01004633">
    <property type="protein sequence ID" value="RDX93349.1"/>
    <property type="molecule type" value="Genomic_DNA"/>
</dbReference>
<protein>
    <recommendedName>
        <fullName evidence="3">CCHC-type domain-containing protein</fullName>
    </recommendedName>
</protein>
<accession>A0A371GS32</accession>
<dbReference type="Pfam" id="PF25597">
    <property type="entry name" value="SH3_retrovirus"/>
    <property type="match status" value="1"/>
</dbReference>
<evidence type="ECO:0000256" key="2">
    <source>
        <dbReference type="SAM" id="MobiDB-lite"/>
    </source>
</evidence>
<feature type="compositionally biased region" description="Polar residues" evidence="2">
    <location>
        <begin position="697"/>
        <end position="709"/>
    </location>
</feature>
<dbReference type="SUPFAM" id="SSF57756">
    <property type="entry name" value="Retrovirus zinc finger-like domains"/>
    <property type="match status" value="1"/>
</dbReference>
<dbReference type="Pfam" id="PF14223">
    <property type="entry name" value="Retrotran_gag_2"/>
    <property type="match status" value="1"/>
</dbReference>
<feature type="non-terminal residue" evidence="4">
    <location>
        <position position="709"/>
    </location>
</feature>
<proteinExistence type="predicted"/>
<name>A0A371GS32_MUCPR</name>
<dbReference type="GO" id="GO:0003676">
    <property type="term" value="F:nucleic acid binding"/>
    <property type="evidence" value="ECO:0007669"/>
    <property type="project" value="InterPro"/>
</dbReference>